<sequence length="119" mass="13190">MDGIEVGAAGSGVPIPEYRMIVPPDKLLTLKKGIEDERDRLRNWLIDNEHKLRDIPPPGSDPCSIDTMKIMSENCGQAADAVWAYVDRLDKMATKLGETAATYGLVEDENTAKFREEPS</sequence>
<comment type="caution">
    <text evidence="1">The sequence shown here is derived from an EMBL/GenBank/DDBJ whole genome shotgun (WGS) entry which is preliminary data.</text>
</comment>
<dbReference type="EMBL" id="JAFFZE010000006">
    <property type="protein sequence ID" value="MCT2583038.1"/>
    <property type="molecule type" value="Genomic_DNA"/>
</dbReference>
<reference evidence="1 2" key="1">
    <citation type="submission" date="2021-02" db="EMBL/GenBank/DDBJ databases">
        <title>Actinophytocola xerophila sp. nov., isolated from soil of cotton cropping field.</title>
        <authorList>
            <person name="Huang R."/>
            <person name="Chen X."/>
            <person name="Ge X."/>
            <person name="Liu W."/>
        </authorList>
    </citation>
    <scope>NUCLEOTIDE SEQUENCE [LARGE SCALE GENOMIC DNA]</scope>
    <source>
        <strain evidence="1 2">S1-96</strain>
    </source>
</reference>
<gene>
    <name evidence="1" type="ORF">JT362_07910</name>
</gene>
<accession>A0ABT2J5H7</accession>
<dbReference type="RefSeq" id="WP_260190368.1">
    <property type="nucleotide sequence ID" value="NZ_JAFFZE010000006.1"/>
</dbReference>
<evidence type="ECO:0000313" key="2">
    <source>
        <dbReference type="Proteomes" id="UP001156441"/>
    </source>
</evidence>
<protein>
    <recommendedName>
        <fullName evidence="3">PE domain-containing protein</fullName>
    </recommendedName>
</protein>
<evidence type="ECO:0000313" key="1">
    <source>
        <dbReference type="EMBL" id="MCT2583038.1"/>
    </source>
</evidence>
<dbReference type="Proteomes" id="UP001156441">
    <property type="component" value="Unassembled WGS sequence"/>
</dbReference>
<keyword evidence="2" id="KW-1185">Reference proteome</keyword>
<name>A0ABT2J5H7_9PSEU</name>
<evidence type="ECO:0008006" key="3">
    <source>
        <dbReference type="Google" id="ProtNLM"/>
    </source>
</evidence>
<proteinExistence type="predicted"/>
<organism evidence="1 2">
    <name type="scientific">Actinophytocola gossypii</name>
    <dbReference type="NCBI Taxonomy" id="2812003"/>
    <lineage>
        <taxon>Bacteria</taxon>
        <taxon>Bacillati</taxon>
        <taxon>Actinomycetota</taxon>
        <taxon>Actinomycetes</taxon>
        <taxon>Pseudonocardiales</taxon>
        <taxon>Pseudonocardiaceae</taxon>
    </lineage>
</organism>